<dbReference type="HOGENOM" id="CLU_2908555_0_0_1"/>
<reference evidence="3" key="1">
    <citation type="journal article" date="2011" name="Nature">
        <title>Genome sequence and analysis of the tuber crop potato.</title>
        <authorList>
            <consortium name="The Potato Genome Sequencing Consortium"/>
        </authorList>
    </citation>
    <scope>NUCLEOTIDE SEQUENCE [LARGE SCALE GENOMIC DNA]</scope>
    <source>
        <strain evidence="3">cv. DM1-3 516 R44</strain>
    </source>
</reference>
<dbReference type="ExpressionAtlas" id="M1B3H3">
    <property type="expression patterns" value="baseline"/>
</dbReference>
<feature type="signal peptide" evidence="1">
    <location>
        <begin position="1"/>
        <end position="24"/>
    </location>
</feature>
<dbReference type="AlphaFoldDB" id="M1B3H3"/>
<dbReference type="EnsemblPlants" id="PGSC0003DMT400036327">
    <property type="protein sequence ID" value="PGSC0003DMT400036327"/>
    <property type="gene ID" value="PGSC0003DMG400013974"/>
</dbReference>
<dbReference type="Gramene" id="PGSC0003DMT400036327">
    <property type="protein sequence ID" value="PGSC0003DMT400036327"/>
    <property type="gene ID" value="PGSC0003DMG400013974"/>
</dbReference>
<dbReference type="OrthoDB" id="1667348at2759"/>
<keyword evidence="1" id="KW-0732">Signal</keyword>
<proteinExistence type="predicted"/>
<sequence length="62" mass="6880">MGKLVKIFAGLLIVALDIVAGILGYKAEAAQNQDHICSRIEYTGDWDKGKPQVKNIMWLFTS</sequence>
<accession>M1B3H3</accession>
<keyword evidence="3" id="KW-1185">Reference proteome</keyword>
<evidence type="ECO:0000256" key="1">
    <source>
        <dbReference type="SAM" id="SignalP"/>
    </source>
</evidence>
<feature type="chain" id="PRO_5004011858" evidence="1">
    <location>
        <begin position="25"/>
        <end position="62"/>
    </location>
</feature>
<gene>
    <name evidence="2" type="primary">LOC102592396</name>
</gene>
<evidence type="ECO:0000313" key="3">
    <source>
        <dbReference type="Proteomes" id="UP000011115"/>
    </source>
</evidence>
<reference evidence="2" key="2">
    <citation type="submission" date="2015-06" db="UniProtKB">
        <authorList>
            <consortium name="EnsemblPlants"/>
        </authorList>
    </citation>
    <scope>IDENTIFICATION</scope>
    <source>
        <strain evidence="2">DM1-3 516 R44</strain>
    </source>
</reference>
<dbReference type="Proteomes" id="UP000011115">
    <property type="component" value="Unassembled WGS sequence"/>
</dbReference>
<name>M1B3H3_SOLTU</name>
<evidence type="ECO:0000313" key="2">
    <source>
        <dbReference type="EnsemblPlants" id="PGSC0003DMT400036327"/>
    </source>
</evidence>
<organism evidence="2 3">
    <name type="scientific">Solanum tuberosum</name>
    <name type="common">Potato</name>
    <dbReference type="NCBI Taxonomy" id="4113"/>
    <lineage>
        <taxon>Eukaryota</taxon>
        <taxon>Viridiplantae</taxon>
        <taxon>Streptophyta</taxon>
        <taxon>Embryophyta</taxon>
        <taxon>Tracheophyta</taxon>
        <taxon>Spermatophyta</taxon>
        <taxon>Magnoliopsida</taxon>
        <taxon>eudicotyledons</taxon>
        <taxon>Gunneridae</taxon>
        <taxon>Pentapetalae</taxon>
        <taxon>asterids</taxon>
        <taxon>lamiids</taxon>
        <taxon>Solanales</taxon>
        <taxon>Solanaceae</taxon>
        <taxon>Solanoideae</taxon>
        <taxon>Solaneae</taxon>
        <taxon>Solanum</taxon>
    </lineage>
</organism>
<protein>
    <submittedName>
        <fullName evidence="2">Uncharacterized protein</fullName>
    </submittedName>
</protein>